<dbReference type="Gene3D" id="1.25.40.10">
    <property type="entry name" value="Tetratricopeptide repeat domain"/>
    <property type="match status" value="3"/>
</dbReference>
<dbReference type="Pfam" id="PF03704">
    <property type="entry name" value="BTAD"/>
    <property type="match status" value="1"/>
</dbReference>
<proteinExistence type="inferred from homology"/>
<dbReference type="EMBL" id="JADOUF010000001">
    <property type="protein sequence ID" value="MBG6140053.1"/>
    <property type="molecule type" value="Genomic_DNA"/>
</dbReference>
<dbReference type="SUPFAM" id="SSF48452">
    <property type="entry name" value="TPR-like"/>
    <property type="match status" value="3"/>
</dbReference>
<dbReference type="RefSeq" id="WP_197006636.1">
    <property type="nucleotide sequence ID" value="NZ_BONS01000006.1"/>
</dbReference>
<sequence length="1079" mass="115692">MEFRVLGDVAIVVDDIPCDLGLRRRDRCLLGVLLVHIGTDVPVDRLVDLLWGACPPERPRQSIQVSVSRLRRVLTEVGAARLGFELVNRGAGYVLEGDPALVDLHRSRKLCDQARATADPKTRSELLRAAIALHRGPLLGREATDQVRGLLGRSCEETLLAATELRLVADLERGLHGELVEELGALTRDHPLRESLVELRMLALYRAGRRQEALDVYDDARQVLVDQIGLDPRPELSELYLRIQRSDPVLASRSRHAPAPAQLPPDVSNFTGREHQLLELDSHLPTVGPASGAVLITAIAGAGGVGKTALALHWAHRVQDRFRDGQLYVNLHGSSSTSAVRPIEALARFLRALGVAPERVPIDVDEAAALYRSLLADKQVLVVLDNANTPEQLRPLLPGTSGSLALVTSRSRLAGLVVRDGARRVNLDVLLPSEAVALLTRVVGRERIEAEPAATVDLAALCGHLPLALRIAGAALADNELLTIDGFCDRLRGGDRLGSLEVEGDELSSVRATIGLSYAALSPETARLFCLLGLVPGLSFTAPAAACLADVEPPQAVQLLDRLAAAHLIESQGDDRYGLHDLVRDFAREHVQPDGLAALDRLYHWYLRTAHAAAALIHPQMLRLALPGEKPGADFATHAEAITWFDAERANLVAAVLDLPPGLDPAWTWRIGDGMRGYLWLRKLILEWFDIARAGLTAAESRGDPEAQVSAHRSLCMAYASICDYVPAADHARRGLQISGDHGLVLNEPAQLANLGNILVLSGDPAAAVDAFHTALDRDQGAANRMAALVSLSEGLIELGRLGEAVDRIQAGLGLLSAVGEHPNLFASLLSGLGDAFHALGSAGPALAVLADAATVASDIGSVETVAVAHDRMARVRNLLGHHVEALEDAHTALALVSEHRIARLDAKTLCTVAETLGLLGRWEEALSRHAESVRLATERNNAFVRVECLVERAATLLRARRGAEAHVDLDKAAGEARRHGYALLEAQALDLLAQVNVAGGRVDRALDLSQRALDGHRRTGHRPGEATSLIVLGHVTGDPDLWAAARRVLDETGGTAHALVAEPLTRAAFATFLANNDA</sequence>
<dbReference type="SMART" id="SM01043">
    <property type="entry name" value="BTAD"/>
    <property type="match status" value="1"/>
</dbReference>
<evidence type="ECO:0000313" key="7">
    <source>
        <dbReference type="EMBL" id="MBG6140053.1"/>
    </source>
</evidence>
<evidence type="ECO:0000259" key="6">
    <source>
        <dbReference type="PROSITE" id="PS51755"/>
    </source>
</evidence>
<dbReference type="InterPro" id="IPR002182">
    <property type="entry name" value="NB-ARC"/>
</dbReference>
<protein>
    <submittedName>
        <fullName evidence="7">DNA-binding SARP family transcriptional activator</fullName>
    </submittedName>
</protein>
<reference evidence="7" key="1">
    <citation type="submission" date="2020-11" db="EMBL/GenBank/DDBJ databases">
        <title>Sequencing the genomes of 1000 actinobacteria strains.</title>
        <authorList>
            <person name="Klenk H.-P."/>
        </authorList>
    </citation>
    <scope>NUCLEOTIDE SEQUENCE</scope>
    <source>
        <strain evidence="7">DSM 45356</strain>
    </source>
</reference>
<organism evidence="7 8">
    <name type="scientific">Longispora fulva</name>
    <dbReference type="NCBI Taxonomy" id="619741"/>
    <lineage>
        <taxon>Bacteria</taxon>
        <taxon>Bacillati</taxon>
        <taxon>Actinomycetota</taxon>
        <taxon>Actinomycetes</taxon>
        <taxon>Micromonosporales</taxon>
        <taxon>Micromonosporaceae</taxon>
        <taxon>Longispora</taxon>
    </lineage>
</organism>
<evidence type="ECO:0000256" key="5">
    <source>
        <dbReference type="PROSITE-ProRule" id="PRU01091"/>
    </source>
</evidence>
<dbReference type="InterPro" id="IPR051677">
    <property type="entry name" value="AfsR-DnrI-RedD_regulator"/>
</dbReference>
<comment type="caution">
    <text evidence="7">The sequence shown here is derived from an EMBL/GenBank/DDBJ whole genome shotgun (WGS) entry which is preliminary data.</text>
</comment>
<dbReference type="InterPro" id="IPR036388">
    <property type="entry name" value="WH-like_DNA-bd_sf"/>
</dbReference>
<gene>
    <name evidence="7" type="ORF">IW245_006247</name>
</gene>
<dbReference type="SUPFAM" id="SSF46894">
    <property type="entry name" value="C-terminal effector domain of the bipartite response regulators"/>
    <property type="match status" value="1"/>
</dbReference>
<dbReference type="Gene3D" id="3.40.50.300">
    <property type="entry name" value="P-loop containing nucleotide triphosphate hydrolases"/>
    <property type="match status" value="1"/>
</dbReference>
<dbReference type="SUPFAM" id="SSF52540">
    <property type="entry name" value="P-loop containing nucleoside triphosphate hydrolases"/>
    <property type="match status" value="1"/>
</dbReference>
<dbReference type="InterPro" id="IPR019734">
    <property type="entry name" value="TPR_rpt"/>
</dbReference>
<dbReference type="PROSITE" id="PS51755">
    <property type="entry name" value="OMPR_PHOB"/>
    <property type="match status" value="1"/>
</dbReference>
<dbReference type="InterPro" id="IPR016032">
    <property type="entry name" value="Sig_transdc_resp-reg_C-effctor"/>
</dbReference>
<dbReference type="Pfam" id="PF00931">
    <property type="entry name" value="NB-ARC"/>
    <property type="match status" value="1"/>
</dbReference>
<dbReference type="SMART" id="SM00028">
    <property type="entry name" value="TPR"/>
    <property type="match status" value="4"/>
</dbReference>
<keyword evidence="2" id="KW-0805">Transcription regulation</keyword>
<name>A0A8J7GZ64_9ACTN</name>
<dbReference type="GO" id="GO:0003677">
    <property type="term" value="F:DNA binding"/>
    <property type="evidence" value="ECO:0007669"/>
    <property type="project" value="UniProtKB-UniRule"/>
</dbReference>
<keyword evidence="8" id="KW-1185">Reference proteome</keyword>
<dbReference type="InterPro" id="IPR005158">
    <property type="entry name" value="BTAD"/>
</dbReference>
<feature type="DNA-binding region" description="OmpR/PhoB-type" evidence="5">
    <location>
        <begin position="1"/>
        <end position="97"/>
    </location>
</feature>
<keyword evidence="4" id="KW-0804">Transcription</keyword>
<dbReference type="AlphaFoldDB" id="A0A8J7GZ64"/>
<dbReference type="GO" id="GO:0006355">
    <property type="term" value="P:regulation of DNA-templated transcription"/>
    <property type="evidence" value="ECO:0007669"/>
    <property type="project" value="InterPro"/>
</dbReference>
<comment type="similarity">
    <text evidence="1">Belongs to the AfsR/DnrI/RedD regulatory family.</text>
</comment>
<dbReference type="GO" id="GO:0000160">
    <property type="term" value="P:phosphorelay signal transduction system"/>
    <property type="evidence" value="ECO:0007669"/>
    <property type="project" value="InterPro"/>
</dbReference>
<dbReference type="InterPro" id="IPR027417">
    <property type="entry name" value="P-loop_NTPase"/>
</dbReference>
<evidence type="ECO:0000313" key="8">
    <source>
        <dbReference type="Proteomes" id="UP000622552"/>
    </source>
</evidence>
<feature type="domain" description="OmpR/PhoB-type" evidence="6">
    <location>
        <begin position="1"/>
        <end position="97"/>
    </location>
</feature>
<keyword evidence="3 5" id="KW-0238">DNA-binding</keyword>
<dbReference type="PRINTS" id="PR00364">
    <property type="entry name" value="DISEASERSIST"/>
</dbReference>
<evidence type="ECO:0000256" key="2">
    <source>
        <dbReference type="ARBA" id="ARBA00023015"/>
    </source>
</evidence>
<dbReference type="SMART" id="SM00862">
    <property type="entry name" value="Trans_reg_C"/>
    <property type="match status" value="1"/>
</dbReference>
<dbReference type="InterPro" id="IPR001867">
    <property type="entry name" value="OmpR/PhoB-type_DNA-bd"/>
</dbReference>
<dbReference type="GO" id="GO:0043531">
    <property type="term" value="F:ADP binding"/>
    <property type="evidence" value="ECO:0007669"/>
    <property type="project" value="InterPro"/>
</dbReference>
<dbReference type="CDD" id="cd15831">
    <property type="entry name" value="BTAD"/>
    <property type="match status" value="1"/>
</dbReference>
<dbReference type="Gene3D" id="1.10.10.10">
    <property type="entry name" value="Winged helix-like DNA-binding domain superfamily/Winged helix DNA-binding domain"/>
    <property type="match status" value="1"/>
</dbReference>
<dbReference type="PANTHER" id="PTHR35807">
    <property type="entry name" value="TRANSCRIPTIONAL REGULATOR REDD-RELATED"/>
    <property type="match status" value="1"/>
</dbReference>
<dbReference type="Proteomes" id="UP000622552">
    <property type="component" value="Unassembled WGS sequence"/>
</dbReference>
<dbReference type="InterPro" id="IPR011990">
    <property type="entry name" value="TPR-like_helical_dom_sf"/>
</dbReference>
<accession>A0A8J7GZ64</accession>
<evidence type="ECO:0000256" key="1">
    <source>
        <dbReference type="ARBA" id="ARBA00005820"/>
    </source>
</evidence>
<evidence type="ECO:0000256" key="4">
    <source>
        <dbReference type="ARBA" id="ARBA00023163"/>
    </source>
</evidence>
<evidence type="ECO:0000256" key="3">
    <source>
        <dbReference type="ARBA" id="ARBA00023125"/>
    </source>
</evidence>
<dbReference type="PANTHER" id="PTHR35807:SF1">
    <property type="entry name" value="TRANSCRIPTIONAL REGULATOR REDD"/>
    <property type="match status" value="1"/>
</dbReference>